<dbReference type="InterPro" id="IPR029052">
    <property type="entry name" value="Metallo-depent_PP-like"/>
</dbReference>
<gene>
    <name evidence="2" type="ORF">OM960_15690</name>
</gene>
<dbReference type="Gene3D" id="3.60.21.10">
    <property type="match status" value="1"/>
</dbReference>
<evidence type="ECO:0000259" key="1">
    <source>
        <dbReference type="Pfam" id="PF00149"/>
    </source>
</evidence>
<protein>
    <submittedName>
        <fullName evidence="2">Metallophosphoesterase</fullName>
    </submittedName>
</protein>
<dbReference type="Proteomes" id="UP001207582">
    <property type="component" value="Unassembled WGS sequence"/>
</dbReference>
<reference evidence="2 3" key="1">
    <citation type="submission" date="2022-10" db="EMBL/GenBank/DDBJ databases">
        <title>Defluviimonas sp. CAU 1641 isolated from mud.</title>
        <authorList>
            <person name="Kim W."/>
        </authorList>
    </citation>
    <scope>NUCLEOTIDE SEQUENCE [LARGE SCALE GENOMIC DNA]</scope>
    <source>
        <strain evidence="2 3">CAU 1641</strain>
    </source>
</reference>
<proteinExistence type="predicted"/>
<dbReference type="SUPFAM" id="SSF56300">
    <property type="entry name" value="Metallo-dependent phosphatases"/>
    <property type="match status" value="1"/>
</dbReference>
<sequence>MTRFLHWSDLHREMSEAAFPTPSADCPAGSVDAVLIAGDLNARGAHLDDAMRIQEAWEAPVIMIWGNHETYRSVYQDQRAAELDRLEALRGQGYDIRVLHQGETFIGDTRILGATLWTDFDILGQQEKMMFGAEYIMRDYSRVEWREQDGGLRNLRASDTVAMHASDRAWLLGALATPHVGRTLVMTHHLPAPELLAHEAKKGGYAPGYVSDMRRDFLGLKIDAWVTGHTHWARRGTLQGAFGPIAFTANMMGYEGQGTNFEPYRILDMDQPALGLEPICIDDPVLRRNCEDLPSADMTNPQF</sequence>
<dbReference type="EMBL" id="JAPDOG010000014">
    <property type="protein sequence ID" value="MCW3782991.1"/>
    <property type="molecule type" value="Genomic_DNA"/>
</dbReference>
<dbReference type="PANTHER" id="PTHR37844:SF2">
    <property type="entry name" value="SER_THR PROTEIN PHOSPHATASE SUPERFAMILY (AFU_ORTHOLOGUE AFUA_1G14840)"/>
    <property type="match status" value="1"/>
</dbReference>
<name>A0ABT3J5L8_9RHOB</name>
<dbReference type="PANTHER" id="PTHR37844">
    <property type="entry name" value="SER/THR PROTEIN PHOSPHATASE SUPERFAMILY (AFU_ORTHOLOGUE AFUA_1G14840)"/>
    <property type="match status" value="1"/>
</dbReference>
<dbReference type="Pfam" id="PF00149">
    <property type="entry name" value="Metallophos"/>
    <property type="match status" value="1"/>
</dbReference>
<comment type="caution">
    <text evidence="2">The sequence shown here is derived from an EMBL/GenBank/DDBJ whole genome shotgun (WGS) entry which is preliminary data.</text>
</comment>
<feature type="domain" description="Calcineurin-like phosphoesterase" evidence="1">
    <location>
        <begin position="3"/>
        <end position="232"/>
    </location>
</feature>
<evidence type="ECO:0000313" key="2">
    <source>
        <dbReference type="EMBL" id="MCW3782991.1"/>
    </source>
</evidence>
<accession>A0ABT3J5L8</accession>
<dbReference type="RefSeq" id="WP_264772625.1">
    <property type="nucleotide sequence ID" value="NZ_JAPDOG010000014.1"/>
</dbReference>
<keyword evidence="3" id="KW-1185">Reference proteome</keyword>
<dbReference type="InterPro" id="IPR004843">
    <property type="entry name" value="Calcineurin-like_PHP"/>
</dbReference>
<organism evidence="2 3">
    <name type="scientific">Defluviimonas salinarum</name>
    <dbReference type="NCBI Taxonomy" id="2992147"/>
    <lineage>
        <taxon>Bacteria</taxon>
        <taxon>Pseudomonadati</taxon>
        <taxon>Pseudomonadota</taxon>
        <taxon>Alphaproteobacteria</taxon>
        <taxon>Rhodobacterales</taxon>
        <taxon>Paracoccaceae</taxon>
        <taxon>Albidovulum</taxon>
    </lineage>
</organism>
<evidence type="ECO:0000313" key="3">
    <source>
        <dbReference type="Proteomes" id="UP001207582"/>
    </source>
</evidence>